<reference evidence="1" key="1">
    <citation type="submission" date="2020-08" db="EMBL/GenBank/DDBJ databases">
        <title>Lewinella bacteria from marine environments.</title>
        <authorList>
            <person name="Zhong Y."/>
        </authorList>
    </citation>
    <scope>NUCLEOTIDE SEQUENCE</scope>
    <source>
        <strain evidence="1">KCTC 42187</strain>
    </source>
</reference>
<dbReference type="Proteomes" id="UP000650081">
    <property type="component" value="Unassembled WGS sequence"/>
</dbReference>
<evidence type="ECO:0000313" key="2">
    <source>
        <dbReference type="Proteomes" id="UP000650081"/>
    </source>
</evidence>
<evidence type="ECO:0000313" key="1">
    <source>
        <dbReference type="EMBL" id="MBC6993875.1"/>
    </source>
</evidence>
<organism evidence="1 2">
    <name type="scientific">Neolewinella lacunae</name>
    <dbReference type="NCBI Taxonomy" id="1517758"/>
    <lineage>
        <taxon>Bacteria</taxon>
        <taxon>Pseudomonadati</taxon>
        <taxon>Bacteroidota</taxon>
        <taxon>Saprospiria</taxon>
        <taxon>Saprospirales</taxon>
        <taxon>Lewinellaceae</taxon>
        <taxon>Neolewinella</taxon>
    </lineage>
</organism>
<comment type="caution">
    <text evidence="1">The sequence shown here is derived from an EMBL/GenBank/DDBJ whole genome shotgun (WGS) entry which is preliminary data.</text>
</comment>
<protein>
    <submittedName>
        <fullName evidence="1">Uncharacterized protein</fullName>
    </submittedName>
</protein>
<accession>A0A923PJU0</accession>
<dbReference type="EMBL" id="JACSIT010000080">
    <property type="protein sequence ID" value="MBC6993875.1"/>
    <property type="molecule type" value="Genomic_DNA"/>
</dbReference>
<keyword evidence="2" id="KW-1185">Reference proteome</keyword>
<dbReference type="AlphaFoldDB" id="A0A923PJU0"/>
<sequence length="163" mass="17989">MNRIFYLLPLLCFAACVNPPDFPIEPVLTYEGINKNQIYQFTNGPLDSIIVHFSFTDGDGDLSLSSTTDSVDIFFTDSRLGIQTPFTLPLIPQEGTGNGISGDIFVTVINTSAICCIFNNRFCTEDPSFPVDTFSYAIQIRDRAGNLSNVIRTETIDILCLGQ</sequence>
<gene>
    <name evidence="1" type="ORF">H9S92_06870</name>
</gene>
<dbReference type="RefSeq" id="WP_187465971.1">
    <property type="nucleotide sequence ID" value="NZ_JACSIT010000080.1"/>
</dbReference>
<name>A0A923PJU0_9BACT</name>
<proteinExistence type="predicted"/>